<evidence type="ECO:0000256" key="2">
    <source>
        <dbReference type="SAM" id="MobiDB-lite"/>
    </source>
</evidence>
<dbReference type="PANTHER" id="PTHR37984">
    <property type="entry name" value="PROTEIN CBG26694"/>
    <property type="match status" value="1"/>
</dbReference>
<dbReference type="Gene3D" id="4.10.60.10">
    <property type="entry name" value="Zinc finger, CCHC-type"/>
    <property type="match status" value="1"/>
</dbReference>
<feature type="domain" description="CCHC-type" evidence="3">
    <location>
        <begin position="353"/>
        <end position="366"/>
    </location>
</feature>
<evidence type="ECO:0000313" key="4">
    <source>
        <dbReference type="EMBL" id="TRY69979.1"/>
    </source>
</evidence>
<protein>
    <recommendedName>
        <fullName evidence="3">CCHC-type domain-containing protein</fullName>
    </recommendedName>
</protein>
<dbReference type="SMART" id="SM00343">
    <property type="entry name" value="ZnF_C2HC"/>
    <property type="match status" value="2"/>
</dbReference>
<organism evidence="4 5">
    <name type="scientific">Tigriopus californicus</name>
    <name type="common">Marine copepod</name>
    <dbReference type="NCBI Taxonomy" id="6832"/>
    <lineage>
        <taxon>Eukaryota</taxon>
        <taxon>Metazoa</taxon>
        <taxon>Ecdysozoa</taxon>
        <taxon>Arthropoda</taxon>
        <taxon>Crustacea</taxon>
        <taxon>Multicrustacea</taxon>
        <taxon>Hexanauplia</taxon>
        <taxon>Copepoda</taxon>
        <taxon>Harpacticoida</taxon>
        <taxon>Harpacticidae</taxon>
        <taxon>Tigriopus</taxon>
    </lineage>
</organism>
<dbReference type="STRING" id="6832.A0A553NX21"/>
<evidence type="ECO:0000259" key="3">
    <source>
        <dbReference type="PROSITE" id="PS50158"/>
    </source>
</evidence>
<dbReference type="Proteomes" id="UP000318571">
    <property type="component" value="Chromosome 9"/>
</dbReference>
<keyword evidence="1" id="KW-0862">Zinc</keyword>
<dbReference type="AlphaFoldDB" id="A0A553NX21"/>
<dbReference type="SUPFAM" id="SSF53098">
    <property type="entry name" value="Ribonuclease H-like"/>
    <property type="match status" value="1"/>
</dbReference>
<accession>A0A553NX21</accession>
<name>A0A553NX21_TIGCA</name>
<dbReference type="InterPro" id="IPR036875">
    <property type="entry name" value="Znf_CCHC_sf"/>
</dbReference>
<dbReference type="GO" id="GO:0008270">
    <property type="term" value="F:zinc ion binding"/>
    <property type="evidence" value="ECO:0007669"/>
    <property type="project" value="UniProtKB-KW"/>
</dbReference>
<dbReference type="InterPro" id="IPR050951">
    <property type="entry name" value="Retrovirus_Pol_polyprotein"/>
</dbReference>
<proteinExistence type="predicted"/>
<feature type="region of interest" description="Disordered" evidence="2">
    <location>
        <begin position="370"/>
        <end position="411"/>
    </location>
</feature>
<dbReference type="EMBL" id="VCGU01000009">
    <property type="protein sequence ID" value="TRY69979.1"/>
    <property type="molecule type" value="Genomic_DNA"/>
</dbReference>
<gene>
    <name evidence="4" type="ORF">TCAL_12942</name>
</gene>
<keyword evidence="1" id="KW-0479">Metal-binding</keyword>
<dbReference type="PANTHER" id="PTHR37984:SF7">
    <property type="entry name" value="INTEGRASE CATALYTIC DOMAIN-CONTAINING PROTEIN"/>
    <property type="match status" value="1"/>
</dbReference>
<reference evidence="4 5" key="1">
    <citation type="journal article" date="2018" name="Nat. Ecol. Evol.">
        <title>Genomic signatures of mitonuclear coevolution across populations of Tigriopus californicus.</title>
        <authorList>
            <person name="Barreto F.S."/>
            <person name="Watson E.T."/>
            <person name="Lima T.G."/>
            <person name="Willett C.S."/>
            <person name="Edmands S."/>
            <person name="Li W."/>
            <person name="Burton R.S."/>
        </authorList>
    </citation>
    <scope>NUCLEOTIDE SEQUENCE [LARGE SCALE GENOMIC DNA]</scope>
    <source>
        <strain evidence="4 5">San Diego</strain>
    </source>
</reference>
<dbReference type="PROSITE" id="PS50158">
    <property type="entry name" value="ZF_CCHC"/>
    <property type="match status" value="1"/>
</dbReference>
<dbReference type="GO" id="GO:0003676">
    <property type="term" value="F:nucleic acid binding"/>
    <property type="evidence" value="ECO:0007669"/>
    <property type="project" value="InterPro"/>
</dbReference>
<sequence length="785" mass="88492">MAEPSKADIAMTASNPISAANGTIRAMVGHFTRVENQIKDIAAMAASSSVPSTTSYDELSSLLSELKLRQSNVSTAYDTLMTIDPNAIEKSNNRLDEIAKKYSSSVRLVNDALAHLDGLIPVSVGRVSFKANIGLQPFKLSRDANPEEVRTWIRAFRAFYSTSNMQVLAVVDQQAYFLASLEPSLAIILRDSIEDATPVLSDGGCVELLEQRFREAHPVFARRCALFSFRKIKSTRFADAYHQLRKQSDECELSSFNIQRNLLAFIMIRSCDDDPGLYTRLLELDNPDMTELMKQAKLYENASHPVPSEHVAALRETTSPQEAQRPKSWIYVCHGCGSEQHKKEQCPFKFTTCYDCNRTGHIANVCGEYSRGRKPYRNNPTSSGRSPYKNPKRNRERRTGTPVERNRSTSSARISAINEFTTKHDTPRILITCSFRSKKLLAIPDTGATRTVLPLTAIPDKALIRPSREPMKIVLDPTAEVKPIQVRTARPVPINLLEMSENLIKELHTSGAIQPVTTPTTWCSPAHFMIKPGDIWIKFSSHDRSIDSVDTHLSNACTQRRTLVFPSSSKLTKAPQFRTTFDSFCSENDIRHTTSSPYHARSNGLAELAIKCMKYLLKKCDLKEEPFRHALLEWRNTPRNDGFSPTQGFYGRQLRTSLPMAASPRITDQTLFTNARQKLRADTHTVHPGISLPPLNIGDQVVVQSPIDKLWSTTGVLQQYSFYYINHEGLNVMIPVYSVHEAVNRAMHLFRGQSTLYLYVWDRFCSSLHDVKEEDENKAIIKNEL</sequence>
<dbReference type="InterPro" id="IPR012337">
    <property type="entry name" value="RNaseH-like_sf"/>
</dbReference>
<keyword evidence="5" id="KW-1185">Reference proteome</keyword>
<dbReference type="InterPro" id="IPR036397">
    <property type="entry name" value="RNaseH_sf"/>
</dbReference>
<comment type="caution">
    <text evidence="4">The sequence shown here is derived from an EMBL/GenBank/DDBJ whole genome shotgun (WGS) entry which is preliminary data.</text>
</comment>
<evidence type="ECO:0000313" key="5">
    <source>
        <dbReference type="Proteomes" id="UP000318571"/>
    </source>
</evidence>
<evidence type="ECO:0000256" key="1">
    <source>
        <dbReference type="PROSITE-ProRule" id="PRU00047"/>
    </source>
</evidence>
<keyword evidence="1" id="KW-0863">Zinc-finger</keyword>
<dbReference type="Gene3D" id="3.30.420.10">
    <property type="entry name" value="Ribonuclease H-like superfamily/Ribonuclease H"/>
    <property type="match status" value="1"/>
</dbReference>
<dbReference type="InterPro" id="IPR001878">
    <property type="entry name" value="Znf_CCHC"/>
</dbReference>
<dbReference type="SUPFAM" id="SSF57756">
    <property type="entry name" value="Retrovirus zinc finger-like domains"/>
    <property type="match status" value="1"/>
</dbReference>